<feature type="region of interest" description="Disordered" evidence="1">
    <location>
        <begin position="28"/>
        <end position="80"/>
    </location>
</feature>
<proteinExistence type="predicted"/>
<sequence length="166" mass="18862">MEDRMESSSFKRKIKSMCGGCFRQLAPPHHHQNRHHYPLRPLSSEESTATATTTTTATPFHHRHNNDSKPILRRSSSVGLRSDDLKHKCRHLISRMGHQRKSHSTDFRYDPLSYSLNFDQNDDDQIPLRNFTARLPSSPAPLSSLAAVPPPSSSPPLQITAYIIRL</sequence>
<dbReference type="OrthoDB" id="657187at2759"/>
<keyword evidence="3" id="KW-1185">Reference proteome</keyword>
<dbReference type="Proteomes" id="UP001153076">
    <property type="component" value="Unassembled WGS sequence"/>
</dbReference>
<comment type="caution">
    <text evidence="2">The sequence shown here is derived from an EMBL/GenBank/DDBJ whole genome shotgun (WGS) entry which is preliminary data.</text>
</comment>
<organism evidence="2 3">
    <name type="scientific">Carnegiea gigantea</name>
    <dbReference type="NCBI Taxonomy" id="171969"/>
    <lineage>
        <taxon>Eukaryota</taxon>
        <taxon>Viridiplantae</taxon>
        <taxon>Streptophyta</taxon>
        <taxon>Embryophyta</taxon>
        <taxon>Tracheophyta</taxon>
        <taxon>Spermatophyta</taxon>
        <taxon>Magnoliopsida</taxon>
        <taxon>eudicotyledons</taxon>
        <taxon>Gunneridae</taxon>
        <taxon>Pentapetalae</taxon>
        <taxon>Caryophyllales</taxon>
        <taxon>Cactineae</taxon>
        <taxon>Cactaceae</taxon>
        <taxon>Cactoideae</taxon>
        <taxon>Echinocereeae</taxon>
        <taxon>Carnegiea</taxon>
    </lineage>
</organism>
<reference evidence="2" key="1">
    <citation type="submission" date="2022-04" db="EMBL/GenBank/DDBJ databases">
        <title>Carnegiea gigantea Genome sequencing and assembly v2.</title>
        <authorList>
            <person name="Copetti D."/>
            <person name="Sanderson M.J."/>
            <person name="Burquez A."/>
            <person name="Wojciechowski M.F."/>
        </authorList>
    </citation>
    <scope>NUCLEOTIDE SEQUENCE</scope>
    <source>
        <strain evidence="2">SGP5-SGP5p</strain>
        <tissue evidence="2">Aerial part</tissue>
    </source>
</reference>
<evidence type="ECO:0000313" key="2">
    <source>
        <dbReference type="EMBL" id="KAJ8437123.1"/>
    </source>
</evidence>
<gene>
    <name evidence="2" type="ORF">Cgig2_016866</name>
</gene>
<protein>
    <submittedName>
        <fullName evidence="2">Uncharacterized protein</fullName>
    </submittedName>
</protein>
<feature type="compositionally biased region" description="Low complexity" evidence="1">
    <location>
        <begin position="48"/>
        <end position="58"/>
    </location>
</feature>
<accession>A0A9Q1K5G6</accession>
<name>A0A9Q1K5G6_9CARY</name>
<evidence type="ECO:0000256" key="1">
    <source>
        <dbReference type="SAM" id="MobiDB-lite"/>
    </source>
</evidence>
<feature type="compositionally biased region" description="Basic residues" evidence="1">
    <location>
        <begin position="28"/>
        <end position="38"/>
    </location>
</feature>
<dbReference type="AlphaFoldDB" id="A0A9Q1K5G6"/>
<dbReference type="EMBL" id="JAKOGI010000316">
    <property type="protein sequence ID" value="KAJ8437123.1"/>
    <property type="molecule type" value="Genomic_DNA"/>
</dbReference>
<dbReference type="PANTHER" id="PTHR33168">
    <property type="entry name" value="STRESS INDUCED PROTEIN-RELATED"/>
    <property type="match status" value="1"/>
</dbReference>
<evidence type="ECO:0000313" key="3">
    <source>
        <dbReference type="Proteomes" id="UP001153076"/>
    </source>
</evidence>